<name>A0A150LD13_9BACI</name>
<organism evidence="1 2">
    <name type="scientific">Heyndrickxia sporothermodurans</name>
    <dbReference type="NCBI Taxonomy" id="46224"/>
    <lineage>
        <taxon>Bacteria</taxon>
        <taxon>Bacillati</taxon>
        <taxon>Bacillota</taxon>
        <taxon>Bacilli</taxon>
        <taxon>Bacillales</taxon>
        <taxon>Bacillaceae</taxon>
        <taxon>Heyndrickxia</taxon>
    </lineage>
</organism>
<evidence type="ECO:0000313" key="1">
    <source>
        <dbReference type="EMBL" id="KYD10221.1"/>
    </source>
</evidence>
<sequence length="43" mass="5026">MRESGFWELFSVYLCCFSPDELLSLYECSLSGFLLLFEPLVKI</sequence>
<dbReference type="Proteomes" id="UP000075666">
    <property type="component" value="Unassembled WGS sequence"/>
</dbReference>
<evidence type="ECO:0000313" key="2">
    <source>
        <dbReference type="Proteomes" id="UP000075666"/>
    </source>
</evidence>
<accession>A0A150LD13</accession>
<proteinExistence type="predicted"/>
<keyword evidence="2" id="KW-1185">Reference proteome</keyword>
<dbReference type="STRING" id="46224.B4102_0127"/>
<comment type="caution">
    <text evidence="1">The sequence shown here is derived from an EMBL/GenBank/DDBJ whole genome shotgun (WGS) entry which is preliminary data.</text>
</comment>
<gene>
    <name evidence="1" type="ORF">B4102_0127</name>
</gene>
<reference evidence="1 2" key="1">
    <citation type="submission" date="2016-01" db="EMBL/GenBank/DDBJ databases">
        <title>Genome Sequences of Twelve Sporeforming Bacillus Species Isolated from Foods.</title>
        <authorList>
            <person name="Berendsen E.M."/>
            <person name="Wells-Bennik M.H."/>
            <person name="Krawcyk A.O."/>
            <person name="De Jong A."/>
            <person name="Holsappel S."/>
            <person name="Eijlander R.T."/>
            <person name="Kuipers O.P."/>
        </authorList>
    </citation>
    <scope>NUCLEOTIDE SEQUENCE [LARGE SCALE GENOMIC DNA]</scope>
    <source>
        <strain evidence="1 2">B4102</strain>
    </source>
</reference>
<protein>
    <submittedName>
        <fullName evidence="1">Uncharacterized protein</fullName>
    </submittedName>
</protein>
<dbReference type="EMBL" id="LQYN01000015">
    <property type="protein sequence ID" value="KYD10221.1"/>
    <property type="molecule type" value="Genomic_DNA"/>
</dbReference>
<dbReference type="PATRIC" id="fig|46224.3.peg.1147"/>
<dbReference type="AlphaFoldDB" id="A0A150LD13"/>